<dbReference type="Gene3D" id="1.10.1740.10">
    <property type="match status" value="1"/>
</dbReference>
<dbReference type="InterPro" id="IPR036388">
    <property type="entry name" value="WH-like_DNA-bd_sf"/>
</dbReference>
<name>A0A2G7T927_9FLAO</name>
<keyword evidence="2" id="KW-0805">Transcription regulation</keyword>
<protein>
    <submittedName>
        <fullName evidence="7">RNA polymerase subunit sigma</fullName>
    </submittedName>
</protein>
<dbReference type="InterPro" id="IPR013324">
    <property type="entry name" value="RNA_pol_sigma_r3/r4-like"/>
</dbReference>
<evidence type="ECO:0000259" key="6">
    <source>
        <dbReference type="Pfam" id="PF08281"/>
    </source>
</evidence>
<accession>A0A2G7T927</accession>
<dbReference type="InterPro" id="IPR007627">
    <property type="entry name" value="RNA_pol_sigma70_r2"/>
</dbReference>
<feature type="domain" description="RNA polymerase sigma-70 region 2" evidence="5">
    <location>
        <begin position="44"/>
        <end position="110"/>
    </location>
</feature>
<dbReference type="GO" id="GO:0016987">
    <property type="term" value="F:sigma factor activity"/>
    <property type="evidence" value="ECO:0007669"/>
    <property type="project" value="UniProtKB-KW"/>
</dbReference>
<keyword evidence="4" id="KW-0804">Transcription</keyword>
<evidence type="ECO:0000256" key="3">
    <source>
        <dbReference type="ARBA" id="ARBA00023082"/>
    </source>
</evidence>
<evidence type="ECO:0000256" key="1">
    <source>
        <dbReference type="ARBA" id="ARBA00010641"/>
    </source>
</evidence>
<dbReference type="Pfam" id="PF04542">
    <property type="entry name" value="Sigma70_r2"/>
    <property type="match status" value="1"/>
</dbReference>
<keyword evidence="3" id="KW-0731">Sigma factor</keyword>
<dbReference type="SUPFAM" id="SSF88946">
    <property type="entry name" value="Sigma2 domain of RNA polymerase sigma factors"/>
    <property type="match status" value="1"/>
</dbReference>
<feature type="domain" description="RNA polymerase sigma factor 70 region 4 type 2" evidence="6">
    <location>
        <begin position="143"/>
        <end position="195"/>
    </location>
</feature>
<dbReference type="EMBL" id="PEKC01000019">
    <property type="protein sequence ID" value="PII36400.1"/>
    <property type="molecule type" value="Genomic_DNA"/>
</dbReference>
<sequence length="207" mass="22999">MRPVWIECVSFSIPPLRLPPCPGRSAEETVSSTESALQQRMAALYADHHGWLRGWLRRRVGNAFDAADVAHDTFVRILASRDALLGMAEPRAYLTTTARRLLVDRARRQAMAQAYLDELALVAQSLPGYPAPEEILMAVQALEQIGAALEGLAERPREAFLRHYLDEQPQAAIAQGLGVSTRMVQKYLVQALLHCRAHCPAVAEHVR</sequence>
<dbReference type="PANTHER" id="PTHR43133:SF63">
    <property type="entry name" value="RNA POLYMERASE SIGMA FACTOR FECI-RELATED"/>
    <property type="match status" value="1"/>
</dbReference>
<comment type="similarity">
    <text evidence="1">Belongs to the sigma-70 factor family. ECF subfamily.</text>
</comment>
<evidence type="ECO:0000259" key="5">
    <source>
        <dbReference type="Pfam" id="PF04542"/>
    </source>
</evidence>
<proteinExistence type="inferred from homology"/>
<dbReference type="InterPro" id="IPR013249">
    <property type="entry name" value="RNA_pol_sigma70_r4_t2"/>
</dbReference>
<evidence type="ECO:0000256" key="2">
    <source>
        <dbReference type="ARBA" id="ARBA00023015"/>
    </source>
</evidence>
<dbReference type="InterPro" id="IPR014284">
    <property type="entry name" value="RNA_pol_sigma-70_dom"/>
</dbReference>
<reference evidence="7" key="1">
    <citation type="submission" date="2017-10" db="EMBL/GenBank/DDBJ databases">
        <title>Chryseobacterium sp. B5 is a hydrocarbonoclastic and plant growth promoting bacterium.</title>
        <authorList>
            <person name="Thijs S."/>
            <person name="Gkorezis P."/>
            <person name="Van Hamme J."/>
        </authorList>
    </citation>
    <scope>NUCLEOTIDE SEQUENCE</scope>
    <source>
        <strain evidence="7">B5</strain>
    </source>
</reference>
<dbReference type="PANTHER" id="PTHR43133">
    <property type="entry name" value="RNA POLYMERASE ECF-TYPE SIGMA FACTO"/>
    <property type="match status" value="1"/>
</dbReference>
<dbReference type="GO" id="GO:0006352">
    <property type="term" value="P:DNA-templated transcription initiation"/>
    <property type="evidence" value="ECO:0007669"/>
    <property type="project" value="InterPro"/>
</dbReference>
<dbReference type="SUPFAM" id="SSF88659">
    <property type="entry name" value="Sigma3 and sigma4 domains of RNA polymerase sigma factors"/>
    <property type="match status" value="1"/>
</dbReference>
<dbReference type="InterPro" id="IPR039425">
    <property type="entry name" value="RNA_pol_sigma-70-like"/>
</dbReference>
<dbReference type="Pfam" id="PF08281">
    <property type="entry name" value="Sigma70_r4_2"/>
    <property type="match status" value="1"/>
</dbReference>
<dbReference type="Gene3D" id="1.10.10.10">
    <property type="entry name" value="Winged helix-like DNA-binding domain superfamily/Winged helix DNA-binding domain"/>
    <property type="match status" value="1"/>
</dbReference>
<evidence type="ECO:0000256" key="4">
    <source>
        <dbReference type="ARBA" id="ARBA00023163"/>
    </source>
</evidence>
<dbReference type="NCBIfam" id="TIGR02937">
    <property type="entry name" value="sigma70-ECF"/>
    <property type="match status" value="1"/>
</dbReference>
<dbReference type="AlphaFoldDB" id="A0A2G7T927"/>
<gene>
    <name evidence="7" type="ORF">CTI11_07715</name>
</gene>
<comment type="caution">
    <text evidence="7">The sequence shown here is derived from an EMBL/GenBank/DDBJ whole genome shotgun (WGS) entry which is preliminary data.</text>
</comment>
<evidence type="ECO:0000313" key="7">
    <source>
        <dbReference type="EMBL" id="PII36400.1"/>
    </source>
</evidence>
<organism evidence="7">
    <name type="scientific">Chryseobacterium sp. B5</name>
    <dbReference type="NCBI Taxonomy" id="2050562"/>
    <lineage>
        <taxon>Bacteria</taxon>
        <taxon>Pseudomonadati</taxon>
        <taxon>Bacteroidota</taxon>
        <taxon>Flavobacteriia</taxon>
        <taxon>Flavobacteriales</taxon>
        <taxon>Weeksellaceae</taxon>
        <taxon>Chryseobacterium group</taxon>
        <taxon>Chryseobacterium</taxon>
    </lineage>
</organism>
<dbReference type="GO" id="GO:0003677">
    <property type="term" value="F:DNA binding"/>
    <property type="evidence" value="ECO:0007669"/>
    <property type="project" value="InterPro"/>
</dbReference>
<dbReference type="InterPro" id="IPR013325">
    <property type="entry name" value="RNA_pol_sigma_r2"/>
</dbReference>